<feature type="compositionally biased region" description="Gly residues" evidence="6">
    <location>
        <begin position="145"/>
        <end position="166"/>
    </location>
</feature>
<feature type="compositionally biased region" description="Low complexity" evidence="6">
    <location>
        <begin position="242"/>
        <end position="258"/>
    </location>
</feature>
<dbReference type="EMBL" id="CAJHJF010005686">
    <property type="protein sequence ID" value="CAD6951610.1"/>
    <property type="molecule type" value="Genomic_DNA"/>
</dbReference>
<keyword evidence="4" id="KW-0804">Transcription</keyword>
<keyword evidence="3" id="KW-0805">Transcription regulation</keyword>
<evidence type="ECO:0000256" key="2">
    <source>
        <dbReference type="ARBA" id="ARBA00022723"/>
    </source>
</evidence>
<feature type="region of interest" description="Disordered" evidence="6">
    <location>
        <begin position="194"/>
        <end position="213"/>
    </location>
</feature>
<proteinExistence type="predicted"/>
<keyword evidence="9" id="KW-1185">Reference proteome</keyword>
<dbReference type="GO" id="GO:0046872">
    <property type="term" value="F:metal ion binding"/>
    <property type="evidence" value="ECO:0007669"/>
    <property type="project" value="UniProtKB-KW"/>
</dbReference>
<accession>A0A9N8M3Z2</accession>
<feature type="region of interest" description="Disordered" evidence="6">
    <location>
        <begin position="145"/>
        <end position="179"/>
    </location>
</feature>
<keyword evidence="2" id="KW-0479">Metal-binding</keyword>
<dbReference type="Pfam" id="PF24990">
    <property type="entry name" value="PAS_13"/>
    <property type="match status" value="1"/>
</dbReference>
<organism evidence="8 9">
    <name type="scientific">Tilletia laevis</name>
    <dbReference type="NCBI Taxonomy" id="157183"/>
    <lineage>
        <taxon>Eukaryota</taxon>
        <taxon>Fungi</taxon>
        <taxon>Dikarya</taxon>
        <taxon>Basidiomycota</taxon>
        <taxon>Ustilaginomycotina</taxon>
        <taxon>Exobasidiomycetes</taxon>
        <taxon>Tilletiales</taxon>
        <taxon>Tilletiaceae</taxon>
        <taxon>Tilletia</taxon>
    </lineage>
</organism>
<evidence type="ECO:0000256" key="6">
    <source>
        <dbReference type="SAM" id="MobiDB-lite"/>
    </source>
</evidence>
<keyword evidence="5" id="KW-0539">Nucleus</keyword>
<feature type="region of interest" description="Disordered" evidence="6">
    <location>
        <begin position="242"/>
        <end position="291"/>
    </location>
</feature>
<dbReference type="GO" id="GO:0005634">
    <property type="term" value="C:nucleus"/>
    <property type="evidence" value="ECO:0007669"/>
    <property type="project" value="UniProtKB-SubCell"/>
</dbReference>
<evidence type="ECO:0000256" key="4">
    <source>
        <dbReference type="ARBA" id="ARBA00023163"/>
    </source>
</evidence>
<dbReference type="Proteomes" id="UP000836404">
    <property type="component" value="Unassembled WGS sequence"/>
</dbReference>
<dbReference type="PANTHER" id="PTHR31986">
    <property type="entry name" value="REGULATOR OF DRUG SENSITIVITY 2"/>
    <property type="match status" value="1"/>
</dbReference>
<evidence type="ECO:0000256" key="1">
    <source>
        <dbReference type="ARBA" id="ARBA00004123"/>
    </source>
</evidence>
<dbReference type="GO" id="GO:0000977">
    <property type="term" value="F:RNA polymerase II transcription regulatory region sequence-specific DNA binding"/>
    <property type="evidence" value="ECO:0007669"/>
    <property type="project" value="TreeGrafter"/>
</dbReference>
<feature type="compositionally biased region" description="Low complexity" evidence="6">
    <location>
        <begin position="167"/>
        <end position="176"/>
    </location>
</feature>
<evidence type="ECO:0000256" key="5">
    <source>
        <dbReference type="ARBA" id="ARBA00023242"/>
    </source>
</evidence>
<dbReference type="PANTHER" id="PTHR31986:SF7">
    <property type="entry name" value="REGULATOR OF DRUG SENSITIVITY 2"/>
    <property type="match status" value="1"/>
</dbReference>
<feature type="compositionally biased region" description="Gly residues" evidence="6">
    <location>
        <begin position="259"/>
        <end position="269"/>
    </location>
</feature>
<feature type="domain" description="ERT1/acuK family PAS" evidence="7">
    <location>
        <begin position="51"/>
        <end position="130"/>
    </location>
</feature>
<gene>
    <name evidence="8" type="ORF">JKILLFL_G8494</name>
</gene>
<protein>
    <recommendedName>
        <fullName evidence="7">ERT1/acuK family PAS domain-containing protein</fullName>
    </recommendedName>
</protein>
<feature type="compositionally biased region" description="Polar residues" evidence="6">
    <location>
        <begin position="195"/>
        <end position="204"/>
    </location>
</feature>
<evidence type="ECO:0000259" key="7">
    <source>
        <dbReference type="Pfam" id="PF24990"/>
    </source>
</evidence>
<dbReference type="InterPro" id="IPR053045">
    <property type="entry name" value="Zinc_cluster_trans_reg"/>
</dbReference>
<evidence type="ECO:0000256" key="3">
    <source>
        <dbReference type="ARBA" id="ARBA00023015"/>
    </source>
</evidence>
<comment type="subcellular location">
    <subcellularLocation>
        <location evidence="1">Nucleus</location>
    </subcellularLocation>
</comment>
<comment type="caution">
    <text evidence="8">The sequence shown here is derived from an EMBL/GenBank/DDBJ whole genome shotgun (WGS) entry which is preliminary data.</text>
</comment>
<evidence type="ECO:0000313" key="9">
    <source>
        <dbReference type="Proteomes" id="UP000836404"/>
    </source>
</evidence>
<evidence type="ECO:0000313" key="8">
    <source>
        <dbReference type="EMBL" id="CAD6951610.1"/>
    </source>
</evidence>
<dbReference type="InterPro" id="IPR056751">
    <property type="entry name" value="PAS_13"/>
</dbReference>
<reference evidence="8 9" key="1">
    <citation type="submission" date="2020-10" db="EMBL/GenBank/DDBJ databases">
        <authorList>
            <person name="Sedaghatjoo S."/>
        </authorList>
    </citation>
    <scope>NUCLEOTIDE SEQUENCE [LARGE SCALE GENOMIC DNA]</scope>
    <source>
        <strain evidence="8 9">LLFL</strain>
    </source>
</reference>
<name>A0A9N8M3Z2_9BASI</name>
<sequence>MFAQANPDTAVRLQTKIIAQSLINVDLLIIEEHFERLLLDYDRVFSTQGIPACLWRRTGEIYKGNKEFANLIGVDIDSLRDGQLCIYELMAEESAVNYWEKYGAVSFDPGQKAVLTSCILRARTHSANSSAAASSSLDPSFGSTGAVGGAGLGPGSSSGGELGGAGRSTSTSTSTSKGVAGAYANSTADEAALLASSSTTNNGRPPSASDATAAAELPTGTSANEGGGSSNNNNALAGSAMISTRSGSSSSTGTSAGPHGTGTGAGAGGPQDVVGLRTPQHGPVAGAGGSGGSAIPICIVGNFLMIDPP</sequence>
<dbReference type="AlphaFoldDB" id="A0A9N8M3Z2"/>